<dbReference type="STRING" id="29563.SAMN02983006_00196"/>
<proteinExistence type="predicted"/>
<sequence length="112" mass="13169">MINNSFNFDFYLNNFALKNYFKAKDIIFLKDFLPGPPQPNFYQELINEKNLSAQNTIVFENTRAGIKAAQKANLGNIIIFAPKHRNFDYLNIPEITDIINSFYQFNRLLLRE</sequence>
<reference evidence="1 2" key="1">
    <citation type="submission" date="2016-10" db="EMBL/GenBank/DDBJ databases">
        <authorList>
            <person name="de Groot N.N."/>
        </authorList>
    </citation>
    <scope>NUCLEOTIDE SEQUENCE [LARGE SCALE GENOMIC DNA]</scope>
    <source>
        <strain evidence="1 2">ATCC 51327</strain>
    </source>
</reference>
<name>A0A1I4F693_9FIRM</name>
<dbReference type="Gene3D" id="3.40.50.1000">
    <property type="entry name" value="HAD superfamily/HAD-like"/>
    <property type="match status" value="1"/>
</dbReference>
<dbReference type="Proteomes" id="UP000199006">
    <property type="component" value="Unassembled WGS sequence"/>
</dbReference>
<dbReference type="InterPro" id="IPR023214">
    <property type="entry name" value="HAD_sf"/>
</dbReference>
<dbReference type="InterPro" id="IPR036412">
    <property type="entry name" value="HAD-like_sf"/>
</dbReference>
<dbReference type="EMBL" id="FOTI01000002">
    <property type="protein sequence ID" value="SFL11911.1"/>
    <property type="molecule type" value="Genomic_DNA"/>
</dbReference>
<dbReference type="InterPro" id="IPR041492">
    <property type="entry name" value="HAD_2"/>
</dbReference>
<evidence type="ECO:0000313" key="2">
    <source>
        <dbReference type="Proteomes" id="UP000199006"/>
    </source>
</evidence>
<dbReference type="Pfam" id="PF13419">
    <property type="entry name" value="HAD_2"/>
    <property type="match status" value="1"/>
</dbReference>
<organism evidence="1 2">
    <name type="scientific">Halanaerobium salsuginis</name>
    <dbReference type="NCBI Taxonomy" id="29563"/>
    <lineage>
        <taxon>Bacteria</taxon>
        <taxon>Bacillati</taxon>
        <taxon>Bacillota</taxon>
        <taxon>Clostridia</taxon>
        <taxon>Halanaerobiales</taxon>
        <taxon>Halanaerobiaceae</taxon>
        <taxon>Halanaerobium</taxon>
    </lineage>
</organism>
<dbReference type="SUPFAM" id="SSF56784">
    <property type="entry name" value="HAD-like"/>
    <property type="match status" value="1"/>
</dbReference>
<protein>
    <recommendedName>
        <fullName evidence="3">Haloacid dehalogenase superfamily, subfamily IA, variant 3 with third motif having DD or ED</fullName>
    </recommendedName>
</protein>
<accession>A0A1I4F693</accession>
<evidence type="ECO:0008006" key="3">
    <source>
        <dbReference type="Google" id="ProtNLM"/>
    </source>
</evidence>
<keyword evidence="2" id="KW-1185">Reference proteome</keyword>
<gene>
    <name evidence="1" type="ORF">SAMN02983006_00196</name>
</gene>
<dbReference type="AlphaFoldDB" id="A0A1I4F693"/>
<evidence type="ECO:0000313" key="1">
    <source>
        <dbReference type="EMBL" id="SFL11911.1"/>
    </source>
</evidence>